<dbReference type="SUPFAM" id="SSF57667">
    <property type="entry name" value="beta-beta-alpha zinc fingers"/>
    <property type="match status" value="1"/>
</dbReference>
<proteinExistence type="predicted"/>
<evidence type="ECO:0000256" key="2">
    <source>
        <dbReference type="ARBA" id="ARBA00022723"/>
    </source>
</evidence>
<protein>
    <recommendedName>
        <fullName evidence="8">C2H2-type domain-containing protein</fullName>
    </recommendedName>
</protein>
<dbReference type="InterPro" id="IPR036236">
    <property type="entry name" value="Znf_C2H2_sf"/>
</dbReference>
<organism evidence="9 10">
    <name type="scientific">Cirrhinus mrigala</name>
    <name type="common">Mrigala</name>
    <dbReference type="NCBI Taxonomy" id="683832"/>
    <lineage>
        <taxon>Eukaryota</taxon>
        <taxon>Metazoa</taxon>
        <taxon>Chordata</taxon>
        <taxon>Craniata</taxon>
        <taxon>Vertebrata</taxon>
        <taxon>Euteleostomi</taxon>
        <taxon>Actinopterygii</taxon>
        <taxon>Neopterygii</taxon>
        <taxon>Teleostei</taxon>
        <taxon>Ostariophysi</taxon>
        <taxon>Cypriniformes</taxon>
        <taxon>Cyprinidae</taxon>
        <taxon>Labeoninae</taxon>
        <taxon>Labeonini</taxon>
        <taxon>Cirrhinus</taxon>
    </lineage>
</organism>
<dbReference type="GO" id="GO:0008270">
    <property type="term" value="F:zinc ion binding"/>
    <property type="evidence" value="ECO:0007669"/>
    <property type="project" value="UniProtKB-KW"/>
</dbReference>
<evidence type="ECO:0000259" key="8">
    <source>
        <dbReference type="PROSITE" id="PS50157"/>
    </source>
</evidence>
<dbReference type="FunFam" id="3.30.160.60:FF:001837">
    <property type="entry name" value="Zgc:110821"/>
    <property type="match status" value="1"/>
</dbReference>
<dbReference type="InterPro" id="IPR013087">
    <property type="entry name" value="Znf_C2H2_type"/>
</dbReference>
<keyword evidence="2" id="KW-0479">Metal-binding</keyword>
<evidence type="ECO:0000256" key="7">
    <source>
        <dbReference type="PROSITE-ProRule" id="PRU00042"/>
    </source>
</evidence>
<dbReference type="PROSITE" id="PS50157">
    <property type="entry name" value="ZINC_FINGER_C2H2_2"/>
    <property type="match status" value="2"/>
</dbReference>
<dbReference type="PANTHER" id="PTHR24394:SF44">
    <property type="entry name" value="ZINC FINGER PROTEIN 271-LIKE"/>
    <property type="match status" value="1"/>
</dbReference>
<feature type="domain" description="C2H2-type" evidence="8">
    <location>
        <begin position="12"/>
        <end position="39"/>
    </location>
</feature>
<dbReference type="Gene3D" id="3.30.160.60">
    <property type="entry name" value="Classic Zinc Finger"/>
    <property type="match status" value="3"/>
</dbReference>
<dbReference type="Proteomes" id="UP001529510">
    <property type="component" value="Unassembled WGS sequence"/>
</dbReference>
<evidence type="ECO:0000313" key="9">
    <source>
        <dbReference type="EMBL" id="KAL0161542.1"/>
    </source>
</evidence>
<dbReference type="PROSITE" id="PS00028">
    <property type="entry name" value="ZINC_FINGER_C2H2_1"/>
    <property type="match status" value="2"/>
</dbReference>
<accession>A0ABD0NIR6</accession>
<dbReference type="Pfam" id="PF13465">
    <property type="entry name" value="zf-H2C2_2"/>
    <property type="match status" value="1"/>
</dbReference>
<keyword evidence="3" id="KW-0677">Repeat</keyword>
<evidence type="ECO:0000256" key="3">
    <source>
        <dbReference type="ARBA" id="ARBA00022737"/>
    </source>
</evidence>
<keyword evidence="5" id="KW-0862">Zinc</keyword>
<evidence type="ECO:0000256" key="1">
    <source>
        <dbReference type="ARBA" id="ARBA00004123"/>
    </source>
</evidence>
<evidence type="ECO:0000256" key="4">
    <source>
        <dbReference type="ARBA" id="ARBA00022771"/>
    </source>
</evidence>
<keyword evidence="10" id="KW-1185">Reference proteome</keyword>
<dbReference type="PANTHER" id="PTHR24394">
    <property type="entry name" value="ZINC FINGER PROTEIN"/>
    <property type="match status" value="1"/>
</dbReference>
<reference evidence="9 10" key="1">
    <citation type="submission" date="2024-05" db="EMBL/GenBank/DDBJ databases">
        <title>Genome sequencing and assembly of Indian major carp, Cirrhinus mrigala (Hamilton, 1822).</title>
        <authorList>
            <person name="Mohindra V."/>
            <person name="Chowdhury L.M."/>
            <person name="Lal K."/>
            <person name="Jena J.K."/>
        </authorList>
    </citation>
    <scope>NUCLEOTIDE SEQUENCE [LARGE SCALE GENOMIC DNA]</scope>
    <source>
        <strain evidence="9">CM1030</strain>
        <tissue evidence="9">Blood</tissue>
    </source>
</reference>
<name>A0ABD0NIR6_CIRMR</name>
<keyword evidence="6" id="KW-0539">Nucleus</keyword>
<dbReference type="SMART" id="SM00355">
    <property type="entry name" value="ZnF_C2H2"/>
    <property type="match status" value="2"/>
</dbReference>
<evidence type="ECO:0000256" key="5">
    <source>
        <dbReference type="ARBA" id="ARBA00022833"/>
    </source>
</evidence>
<dbReference type="AlphaFoldDB" id="A0ABD0NIR6"/>
<comment type="caution">
    <text evidence="9">The sequence shown here is derived from an EMBL/GenBank/DDBJ whole genome shotgun (WGS) entry which is preliminary data.</text>
</comment>
<sequence>MHQRIHTGEKPYMCSHCDKRFGHTGDLKKHERIHTGEKPYHCTVCGKSFTQSSALHKHTKTIH</sequence>
<feature type="domain" description="C2H2-type" evidence="8">
    <location>
        <begin position="40"/>
        <end position="63"/>
    </location>
</feature>
<gene>
    <name evidence="9" type="ORF">M9458_045267</name>
</gene>
<feature type="non-terminal residue" evidence="9">
    <location>
        <position position="63"/>
    </location>
</feature>
<comment type="subcellular location">
    <subcellularLocation>
        <location evidence="1">Nucleus</location>
    </subcellularLocation>
</comment>
<evidence type="ECO:0000256" key="6">
    <source>
        <dbReference type="ARBA" id="ARBA00023242"/>
    </source>
</evidence>
<keyword evidence="4 7" id="KW-0863">Zinc-finger</keyword>
<dbReference type="FunFam" id="3.30.160.60:FF:000557">
    <property type="entry name" value="zinc finger and SCAN domain-containing protein 29"/>
    <property type="match status" value="1"/>
</dbReference>
<dbReference type="GO" id="GO:0005634">
    <property type="term" value="C:nucleus"/>
    <property type="evidence" value="ECO:0007669"/>
    <property type="project" value="UniProtKB-SubCell"/>
</dbReference>
<evidence type="ECO:0000313" key="10">
    <source>
        <dbReference type="Proteomes" id="UP001529510"/>
    </source>
</evidence>
<dbReference type="EMBL" id="JAMKFB020000022">
    <property type="protein sequence ID" value="KAL0161542.1"/>
    <property type="molecule type" value="Genomic_DNA"/>
</dbReference>